<dbReference type="Proteomes" id="UP001239111">
    <property type="component" value="Chromosome 1"/>
</dbReference>
<sequence length="203" mass="22689">MPHVKAGMFFFGMFDKKAFKENEFGKKLLQPASSGVRIISRKDWGASSPIDSPRHLKVQPAPYAIVSHTATQSCHNAAKCVLNVRMIQTFHIEAKGWVDVGYNFLVGGDGLVYEGRGWDAAGAHTHNYNNRSIGLAFVGDFIYVSPTKEQIASARKLLDFGVKIGKLSKNYKLLGQRQLAHTQSPGDKLYNIIRTWEHWTNNP</sequence>
<organism evidence="1 2">
    <name type="scientific">Eretmocerus hayati</name>
    <dbReference type="NCBI Taxonomy" id="131215"/>
    <lineage>
        <taxon>Eukaryota</taxon>
        <taxon>Metazoa</taxon>
        <taxon>Ecdysozoa</taxon>
        <taxon>Arthropoda</taxon>
        <taxon>Hexapoda</taxon>
        <taxon>Insecta</taxon>
        <taxon>Pterygota</taxon>
        <taxon>Neoptera</taxon>
        <taxon>Endopterygota</taxon>
        <taxon>Hymenoptera</taxon>
        <taxon>Apocrita</taxon>
        <taxon>Proctotrupomorpha</taxon>
        <taxon>Chalcidoidea</taxon>
        <taxon>Aphelinidae</taxon>
        <taxon>Aphelininae</taxon>
        <taxon>Eretmocerus</taxon>
    </lineage>
</organism>
<dbReference type="EMBL" id="CM056741">
    <property type="protein sequence ID" value="KAJ8687418.1"/>
    <property type="molecule type" value="Genomic_DNA"/>
</dbReference>
<evidence type="ECO:0000313" key="2">
    <source>
        <dbReference type="Proteomes" id="UP001239111"/>
    </source>
</evidence>
<protein>
    <submittedName>
        <fullName evidence="1">Uncharacterized protein</fullName>
    </submittedName>
</protein>
<reference evidence="1" key="1">
    <citation type="submission" date="2023-04" db="EMBL/GenBank/DDBJ databases">
        <title>A chromosome-level genome assembly of the parasitoid wasp Eretmocerus hayati.</title>
        <authorList>
            <person name="Zhong Y."/>
            <person name="Liu S."/>
            <person name="Liu Y."/>
        </authorList>
    </citation>
    <scope>NUCLEOTIDE SEQUENCE</scope>
    <source>
        <strain evidence="1">ZJU_SS_LIU_2023</strain>
    </source>
</reference>
<accession>A0ACC2PWV3</accession>
<gene>
    <name evidence="1" type="ORF">QAD02_023212</name>
</gene>
<name>A0ACC2PWV3_9HYME</name>
<evidence type="ECO:0000313" key="1">
    <source>
        <dbReference type="EMBL" id="KAJ8687418.1"/>
    </source>
</evidence>
<proteinExistence type="predicted"/>
<comment type="caution">
    <text evidence="1">The sequence shown here is derived from an EMBL/GenBank/DDBJ whole genome shotgun (WGS) entry which is preliminary data.</text>
</comment>
<keyword evidence="2" id="KW-1185">Reference proteome</keyword>